<reference evidence="2" key="1">
    <citation type="journal article" date="2016" name="Nat. Biotechnol.">
        <title>Sequencing wild and cultivated cassava and related species reveals extensive interspecific hybridization and genetic diversity.</title>
        <authorList>
            <person name="Bredeson J.V."/>
            <person name="Lyons J.B."/>
            <person name="Prochnik S.E."/>
            <person name="Wu G.A."/>
            <person name="Ha C.M."/>
            <person name="Edsinger-Gonzales E."/>
            <person name="Grimwood J."/>
            <person name="Schmutz J."/>
            <person name="Rabbi I.Y."/>
            <person name="Egesi C."/>
            <person name="Nauluvula P."/>
            <person name="Lebot V."/>
            <person name="Ndunguru J."/>
            <person name="Mkamilo G."/>
            <person name="Bart R.S."/>
            <person name="Setter T.L."/>
            <person name="Gleadow R.M."/>
            <person name="Kulakow P."/>
            <person name="Ferguson M.E."/>
            <person name="Rounsley S."/>
            <person name="Rokhsar D.S."/>
        </authorList>
    </citation>
    <scope>NUCLEOTIDE SEQUENCE [LARGE SCALE GENOMIC DNA]</scope>
    <source>
        <strain evidence="2">cv. AM560-2</strain>
    </source>
</reference>
<gene>
    <name evidence="1" type="ORF">MANES_17G065700v8</name>
</gene>
<protein>
    <submittedName>
        <fullName evidence="1">Uncharacterized protein</fullName>
    </submittedName>
</protein>
<comment type="caution">
    <text evidence="1">The sequence shown here is derived from an EMBL/GenBank/DDBJ whole genome shotgun (WGS) entry which is preliminary data.</text>
</comment>
<dbReference type="EMBL" id="CM004403">
    <property type="protein sequence ID" value="KAG8634652.1"/>
    <property type="molecule type" value="Genomic_DNA"/>
</dbReference>
<keyword evidence="2" id="KW-1185">Reference proteome</keyword>
<proteinExistence type="predicted"/>
<organism evidence="1 2">
    <name type="scientific">Manihot esculenta</name>
    <name type="common">Cassava</name>
    <name type="synonym">Jatropha manihot</name>
    <dbReference type="NCBI Taxonomy" id="3983"/>
    <lineage>
        <taxon>Eukaryota</taxon>
        <taxon>Viridiplantae</taxon>
        <taxon>Streptophyta</taxon>
        <taxon>Embryophyta</taxon>
        <taxon>Tracheophyta</taxon>
        <taxon>Spermatophyta</taxon>
        <taxon>Magnoliopsida</taxon>
        <taxon>eudicotyledons</taxon>
        <taxon>Gunneridae</taxon>
        <taxon>Pentapetalae</taxon>
        <taxon>rosids</taxon>
        <taxon>fabids</taxon>
        <taxon>Malpighiales</taxon>
        <taxon>Euphorbiaceae</taxon>
        <taxon>Crotonoideae</taxon>
        <taxon>Manihoteae</taxon>
        <taxon>Manihot</taxon>
    </lineage>
</organism>
<evidence type="ECO:0000313" key="1">
    <source>
        <dbReference type="EMBL" id="KAG8634652.1"/>
    </source>
</evidence>
<evidence type="ECO:0000313" key="2">
    <source>
        <dbReference type="Proteomes" id="UP000091857"/>
    </source>
</evidence>
<dbReference type="Proteomes" id="UP000091857">
    <property type="component" value="Chromosome 17"/>
</dbReference>
<sequence length="353" mass="39833">MVRSPFCYSSSLKKGPWTPEEDEKLVDYINRNGHESWTNLPKLAGLNRCGKSCRLRWINYLRPDIKRGKFSQEEERLIVNLHSVLGNKWSRIATHLPGRTDNEIKNFWNTHIRKKLLQMGIDPNTHRPRTDFNHLSNLSFLLFGNLTSPWNNVFKLQHSDVAHLINIRLLHNLLQITNTRSFPSITVSGGTQNLNPLEQLLNKTATTSLYIEEPFPRTEDLPLQAPTEVTDAANIWAALEGEMLLDLDMENNKLMNSCCDTQIGNSLLDQLISASSSSSPESSMVNQMESNGNPLDDNEGSGSGSGSGSPTFSVFDSWEKLIDDESGSFWNDIQDLTSLSQSARDLFNVEIRI</sequence>
<accession>A0ACB7G361</accession>
<name>A0ACB7G361_MANES</name>